<organism evidence="1 2">
    <name type="scientific">Scopulibacillus daqui</name>
    <dbReference type="NCBI Taxonomy" id="1469162"/>
    <lineage>
        <taxon>Bacteria</taxon>
        <taxon>Bacillati</taxon>
        <taxon>Bacillota</taxon>
        <taxon>Bacilli</taxon>
        <taxon>Bacillales</taxon>
        <taxon>Sporolactobacillaceae</taxon>
        <taxon>Scopulibacillus</taxon>
    </lineage>
</organism>
<reference evidence="1 2" key="1">
    <citation type="submission" date="2021-01" db="EMBL/GenBank/DDBJ databases">
        <title>Genomic Encyclopedia of Type Strains, Phase IV (KMG-IV): sequencing the most valuable type-strain genomes for metagenomic binning, comparative biology and taxonomic classification.</title>
        <authorList>
            <person name="Goeker M."/>
        </authorList>
    </citation>
    <scope>NUCLEOTIDE SEQUENCE [LARGE SCALE GENOMIC DNA]</scope>
    <source>
        <strain evidence="1 2">DSM 28236</strain>
    </source>
</reference>
<comment type="caution">
    <text evidence="1">The sequence shown here is derived from an EMBL/GenBank/DDBJ whole genome shotgun (WGS) entry which is preliminary data.</text>
</comment>
<dbReference type="EMBL" id="JAFBER010000022">
    <property type="protein sequence ID" value="MBM7646501.1"/>
    <property type="molecule type" value="Genomic_DNA"/>
</dbReference>
<evidence type="ECO:0000313" key="2">
    <source>
        <dbReference type="Proteomes" id="UP000808914"/>
    </source>
</evidence>
<proteinExistence type="predicted"/>
<evidence type="ECO:0000313" key="1">
    <source>
        <dbReference type="EMBL" id="MBM7646501.1"/>
    </source>
</evidence>
<keyword evidence="2" id="KW-1185">Reference proteome</keyword>
<name>A0ABS2Q2I5_9BACL</name>
<gene>
    <name evidence="1" type="ORF">JOD45_002731</name>
</gene>
<protein>
    <submittedName>
        <fullName evidence="1">Uncharacterized protein</fullName>
    </submittedName>
</protein>
<dbReference type="Proteomes" id="UP000808914">
    <property type="component" value="Unassembled WGS sequence"/>
</dbReference>
<accession>A0ABS2Q2I5</accession>
<sequence>MMMQVSGKVALDKLEELKKRIKEMSSYHSDPANDKCYQVHRVIPIGVQLLVFV</sequence>